<evidence type="ECO:0000313" key="1">
    <source>
        <dbReference type="EMBL" id="GLR20038.1"/>
    </source>
</evidence>
<name>A0AA37WGM0_9BACT</name>
<proteinExistence type="predicted"/>
<comment type="caution">
    <text evidence="1">The sequence shown here is derived from an EMBL/GenBank/DDBJ whole genome shotgun (WGS) entry which is preliminary data.</text>
</comment>
<reference evidence="1" key="2">
    <citation type="submission" date="2023-01" db="EMBL/GenBank/DDBJ databases">
        <title>Draft genome sequence of Portibacter lacus strain NBRC 108769.</title>
        <authorList>
            <person name="Sun Q."/>
            <person name="Mori K."/>
        </authorList>
    </citation>
    <scope>NUCLEOTIDE SEQUENCE</scope>
    <source>
        <strain evidence="1">NBRC 108769</strain>
    </source>
</reference>
<accession>A0AA37WGM0</accession>
<dbReference type="RefSeq" id="WP_235293560.1">
    <property type="nucleotide sequence ID" value="NZ_BSOH01000037.1"/>
</dbReference>
<dbReference type="InterPro" id="IPR013783">
    <property type="entry name" value="Ig-like_fold"/>
</dbReference>
<organism evidence="1 2">
    <name type="scientific">Portibacter lacus</name>
    <dbReference type="NCBI Taxonomy" id="1099794"/>
    <lineage>
        <taxon>Bacteria</taxon>
        <taxon>Pseudomonadati</taxon>
        <taxon>Bacteroidota</taxon>
        <taxon>Saprospiria</taxon>
        <taxon>Saprospirales</taxon>
        <taxon>Haliscomenobacteraceae</taxon>
        <taxon>Portibacter</taxon>
    </lineage>
</organism>
<evidence type="ECO:0008006" key="3">
    <source>
        <dbReference type="Google" id="ProtNLM"/>
    </source>
</evidence>
<dbReference type="Gene3D" id="2.60.40.10">
    <property type="entry name" value="Immunoglobulins"/>
    <property type="match status" value="1"/>
</dbReference>
<dbReference type="EMBL" id="BSOH01000037">
    <property type="protein sequence ID" value="GLR20038.1"/>
    <property type="molecule type" value="Genomic_DNA"/>
</dbReference>
<keyword evidence="2" id="KW-1185">Reference proteome</keyword>
<dbReference type="AlphaFoldDB" id="A0AA37WGM0"/>
<gene>
    <name evidence="1" type="ORF">GCM10007940_46540</name>
</gene>
<protein>
    <recommendedName>
        <fullName evidence="3">Fibronectin type III domain-containing protein</fullName>
    </recommendedName>
</protein>
<reference evidence="1" key="1">
    <citation type="journal article" date="2014" name="Int. J. Syst. Evol. Microbiol.">
        <title>Complete genome sequence of Corynebacterium casei LMG S-19264T (=DSM 44701T), isolated from a smear-ripened cheese.</title>
        <authorList>
            <consortium name="US DOE Joint Genome Institute (JGI-PGF)"/>
            <person name="Walter F."/>
            <person name="Albersmeier A."/>
            <person name="Kalinowski J."/>
            <person name="Ruckert C."/>
        </authorList>
    </citation>
    <scope>NUCLEOTIDE SEQUENCE</scope>
    <source>
        <strain evidence="1">NBRC 108769</strain>
    </source>
</reference>
<dbReference type="Proteomes" id="UP001156666">
    <property type="component" value="Unassembled WGS sequence"/>
</dbReference>
<evidence type="ECO:0000313" key="2">
    <source>
        <dbReference type="Proteomes" id="UP001156666"/>
    </source>
</evidence>
<sequence length="153" mass="17687">MVAVELHKKTGDKRWMPVKSFDQNSTEYLDTDVTDGELYSYNLRTIDEDGNETYPEKPLVLEALTPFFIPPVEAAKAEETENGLRLTWQYEEVEYVEFILYKDESQESLSTYKKLQNQYSFEVPGTALNSGQSLWIKAKSKNGRESKLTRLTL</sequence>